<dbReference type="EMBL" id="CP138585">
    <property type="protein sequence ID" value="WPH01582.1"/>
    <property type="molecule type" value="Genomic_DNA"/>
</dbReference>
<dbReference type="FunFam" id="3.50.50.60:FF:000138">
    <property type="entry name" value="Flavin-containing monooxygenase"/>
    <property type="match status" value="1"/>
</dbReference>
<comment type="cofactor">
    <cofactor evidence="1">
        <name>FAD</name>
        <dbReference type="ChEBI" id="CHEBI:57692"/>
    </cofactor>
</comment>
<evidence type="ECO:0008006" key="10">
    <source>
        <dbReference type="Google" id="ProtNLM"/>
    </source>
</evidence>
<accession>A0AAQ3M636</accession>
<keyword evidence="4" id="KW-0274">FAD</keyword>
<dbReference type="SUPFAM" id="SSF51905">
    <property type="entry name" value="FAD/NAD(P)-binding domain"/>
    <property type="match status" value="2"/>
</dbReference>
<dbReference type="InterPro" id="IPR020946">
    <property type="entry name" value="Flavin_mOase-like"/>
</dbReference>
<evidence type="ECO:0000256" key="4">
    <source>
        <dbReference type="ARBA" id="ARBA00022827"/>
    </source>
</evidence>
<evidence type="ECO:0000313" key="9">
    <source>
        <dbReference type="Proteomes" id="UP001303373"/>
    </source>
</evidence>
<gene>
    <name evidence="8" type="ORF">R9X50_00443000</name>
</gene>
<dbReference type="GO" id="GO:0050660">
    <property type="term" value="F:flavin adenine dinucleotide binding"/>
    <property type="evidence" value="ECO:0007669"/>
    <property type="project" value="InterPro"/>
</dbReference>
<keyword evidence="5" id="KW-0521">NADP</keyword>
<evidence type="ECO:0000256" key="2">
    <source>
        <dbReference type="ARBA" id="ARBA00009183"/>
    </source>
</evidence>
<dbReference type="Proteomes" id="UP001303373">
    <property type="component" value="Chromosome 6"/>
</dbReference>
<evidence type="ECO:0000313" key="8">
    <source>
        <dbReference type="EMBL" id="WPH01582.1"/>
    </source>
</evidence>
<dbReference type="PIRSF" id="PIRSF000332">
    <property type="entry name" value="FMO"/>
    <property type="match status" value="1"/>
</dbReference>
<dbReference type="AlphaFoldDB" id="A0AAQ3M636"/>
<evidence type="ECO:0000256" key="7">
    <source>
        <dbReference type="ARBA" id="ARBA00023033"/>
    </source>
</evidence>
<evidence type="ECO:0000256" key="1">
    <source>
        <dbReference type="ARBA" id="ARBA00001974"/>
    </source>
</evidence>
<organism evidence="8 9">
    <name type="scientific">Acrodontium crateriforme</name>
    <dbReference type="NCBI Taxonomy" id="150365"/>
    <lineage>
        <taxon>Eukaryota</taxon>
        <taxon>Fungi</taxon>
        <taxon>Dikarya</taxon>
        <taxon>Ascomycota</taxon>
        <taxon>Pezizomycotina</taxon>
        <taxon>Dothideomycetes</taxon>
        <taxon>Dothideomycetidae</taxon>
        <taxon>Mycosphaerellales</taxon>
        <taxon>Teratosphaeriaceae</taxon>
        <taxon>Acrodontium</taxon>
    </lineage>
</organism>
<keyword evidence="6" id="KW-0560">Oxidoreductase</keyword>
<dbReference type="GO" id="GO:0004499">
    <property type="term" value="F:N,N-dimethylaniline monooxygenase activity"/>
    <property type="evidence" value="ECO:0007669"/>
    <property type="project" value="InterPro"/>
</dbReference>
<dbReference type="PRINTS" id="PR00419">
    <property type="entry name" value="ADXRDTASE"/>
</dbReference>
<dbReference type="InterPro" id="IPR000960">
    <property type="entry name" value="Flavin_mOase"/>
</dbReference>
<proteinExistence type="inferred from homology"/>
<dbReference type="Gene3D" id="3.50.50.60">
    <property type="entry name" value="FAD/NAD(P)-binding domain"/>
    <property type="match status" value="2"/>
</dbReference>
<protein>
    <recommendedName>
        <fullName evidence="10">Flavin-containing monooxygenase</fullName>
    </recommendedName>
</protein>
<comment type="similarity">
    <text evidence="2">Belongs to the FMO family.</text>
</comment>
<evidence type="ECO:0000256" key="5">
    <source>
        <dbReference type="ARBA" id="ARBA00022857"/>
    </source>
</evidence>
<reference evidence="8 9" key="1">
    <citation type="submission" date="2023-11" db="EMBL/GenBank/DDBJ databases">
        <title>An acidophilic fungus is an integral part of prey digestion in a carnivorous sundew plant.</title>
        <authorList>
            <person name="Tsai I.J."/>
        </authorList>
    </citation>
    <scope>NUCLEOTIDE SEQUENCE [LARGE SCALE GENOMIC DNA]</scope>
    <source>
        <strain evidence="8">169a</strain>
    </source>
</reference>
<keyword evidence="9" id="KW-1185">Reference proteome</keyword>
<evidence type="ECO:0000256" key="6">
    <source>
        <dbReference type="ARBA" id="ARBA00023002"/>
    </source>
</evidence>
<dbReference type="InterPro" id="IPR050346">
    <property type="entry name" value="FMO-like"/>
</dbReference>
<name>A0AAQ3M636_9PEZI</name>
<dbReference type="PANTHER" id="PTHR23023">
    <property type="entry name" value="DIMETHYLANILINE MONOOXYGENASE"/>
    <property type="match status" value="1"/>
</dbReference>
<dbReference type="GO" id="GO:0050661">
    <property type="term" value="F:NADP binding"/>
    <property type="evidence" value="ECO:0007669"/>
    <property type="project" value="InterPro"/>
</dbReference>
<dbReference type="InterPro" id="IPR036188">
    <property type="entry name" value="FAD/NAD-bd_sf"/>
</dbReference>
<keyword evidence="7" id="KW-0503">Monooxygenase</keyword>
<evidence type="ECO:0000256" key="3">
    <source>
        <dbReference type="ARBA" id="ARBA00022630"/>
    </source>
</evidence>
<keyword evidence="3" id="KW-0285">Flavoprotein</keyword>
<sequence>MGSCSEQRRLKAESVCVIGAGPSGLAAAKYLLAERAFSRISILEQRSTVGGLWNYVPCPNNVLAGLRIPQANPHAKRNEPIWTGDLNSSNGLQQTQATFMTPVYDRLETNIPRGLMRFSDLEWPEDCQLFPEHEKVLEYIERFADDVRHLVKFQTQVLDVRLLVDKRWAVKSQVLNPTGNGVISEEIFDAVIVASGHFDVEHIPDVPGIREWNAAYPRSISHSKYYRSPEPYANKKVIVVGNSASGIDISAQIQPICKHPLLLSQKSESFLVNETSASKIDKPPIAEYVVENRTVKFADGTIERDVDAILYCTGYFYSLPFLDSLSPSLITAGERVENLYQHIFYRPQPTLSFLVLNQRVIPFPIAEAQSAIIARSLSGKISLPGEEEMKSWEEALIQEMGAGRDFHVLKYPKDANYINMLHDWAVTSDGKIPDRHPDNTLTGRPPPYWGEEEFWIRARFPQIKKAFNDMGDMRHSKRSLIDVGFDFDAWSRENTL</sequence>
<dbReference type="Pfam" id="PF13450">
    <property type="entry name" value="NAD_binding_8"/>
    <property type="match status" value="1"/>
</dbReference>
<dbReference type="Pfam" id="PF00743">
    <property type="entry name" value="FMO-like"/>
    <property type="match status" value="2"/>
</dbReference>